<dbReference type="AlphaFoldDB" id="A0A8B6GVP3"/>
<dbReference type="PRINTS" id="PR00019">
    <property type="entry name" value="LEURICHRPT"/>
</dbReference>
<dbReference type="SUPFAM" id="SSF52058">
    <property type="entry name" value="L domain-like"/>
    <property type="match status" value="1"/>
</dbReference>
<keyword evidence="4" id="KW-1185">Reference proteome</keyword>
<dbReference type="InterPro" id="IPR026906">
    <property type="entry name" value="LRR_5"/>
</dbReference>
<evidence type="ECO:0000256" key="2">
    <source>
        <dbReference type="ARBA" id="ARBA00022737"/>
    </source>
</evidence>
<dbReference type="OrthoDB" id="2013775at2759"/>
<dbReference type="PANTHER" id="PTHR24366:SF96">
    <property type="entry name" value="LEUCINE RICH REPEAT CONTAINING 53"/>
    <property type="match status" value="1"/>
</dbReference>
<organism evidence="3 4">
    <name type="scientific">Mytilus galloprovincialis</name>
    <name type="common">Mediterranean mussel</name>
    <dbReference type="NCBI Taxonomy" id="29158"/>
    <lineage>
        <taxon>Eukaryota</taxon>
        <taxon>Metazoa</taxon>
        <taxon>Spiralia</taxon>
        <taxon>Lophotrochozoa</taxon>
        <taxon>Mollusca</taxon>
        <taxon>Bivalvia</taxon>
        <taxon>Autobranchia</taxon>
        <taxon>Pteriomorphia</taxon>
        <taxon>Mytilida</taxon>
        <taxon>Mytiloidea</taxon>
        <taxon>Mytilidae</taxon>
        <taxon>Mytilinae</taxon>
        <taxon>Mytilus</taxon>
    </lineage>
</organism>
<dbReference type="Proteomes" id="UP000596742">
    <property type="component" value="Unassembled WGS sequence"/>
</dbReference>
<keyword evidence="3" id="KW-0645">Protease</keyword>
<dbReference type="Gene3D" id="3.80.10.10">
    <property type="entry name" value="Ribonuclease Inhibitor"/>
    <property type="match status" value="3"/>
</dbReference>
<dbReference type="GO" id="GO:0004180">
    <property type="term" value="F:carboxypeptidase activity"/>
    <property type="evidence" value="ECO:0007669"/>
    <property type="project" value="UniProtKB-KW"/>
</dbReference>
<evidence type="ECO:0000313" key="4">
    <source>
        <dbReference type="Proteomes" id="UP000596742"/>
    </source>
</evidence>
<gene>
    <name evidence="3" type="ORF">MGAL_10B091067</name>
</gene>
<dbReference type="PANTHER" id="PTHR24366">
    <property type="entry name" value="IG(IMMUNOGLOBULIN) AND LRR(LEUCINE RICH REPEAT) DOMAINS"/>
    <property type="match status" value="1"/>
</dbReference>
<keyword evidence="3" id="KW-0121">Carboxypeptidase</keyword>
<dbReference type="EMBL" id="UYJE01009060">
    <property type="protein sequence ID" value="VDI69695.1"/>
    <property type="molecule type" value="Genomic_DNA"/>
</dbReference>
<name>A0A8B6GVP3_MYTGA</name>
<evidence type="ECO:0000256" key="1">
    <source>
        <dbReference type="ARBA" id="ARBA00022614"/>
    </source>
</evidence>
<protein>
    <submittedName>
        <fullName evidence="3">Carboxypeptidase N regulatory subunit</fullName>
    </submittedName>
</protein>
<dbReference type="InterPro" id="IPR003591">
    <property type="entry name" value="Leu-rich_rpt_typical-subtyp"/>
</dbReference>
<accession>A0A8B6GVP3</accession>
<keyword evidence="3" id="KW-0378">Hydrolase</keyword>
<reference evidence="3" key="1">
    <citation type="submission" date="2018-11" db="EMBL/GenBank/DDBJ databases">
        <authorList>
            <person name="Alioto T."/>
            <person name="Alioto T."/>
        </authorList>
    </citation>
    <scope>NUCLEOTIDE SEQUENCE</scope>
</reference>
<dbReference type="InterPro" id="IPR032675">
    <property type="entry name" value="LRR_dom_sf"/>
</dbReference>
<dbReference type="PROSITE" id="PS51450">
    <property type="entry name" value="LRR"/>
    <property type="match status" value="1"/>
</dbReference>
<dbReference type="Pfam" id="PF13306">
    <property type="entry name" value="LRR_5"/>
    <property type="match status" value="1"/>
</dbReference>
<sequence length="293" mass="32973">MISTGVDEIPNDTFQYTPKLVNLDLSHNSLESVTKGMFTALGNLHDLNLDSNSIENIENNAFQSLLNLTVLDLSLNALMSVNHQMFAGLTKLRHLNLNANPMKKISNHTFKDLTDLNILDLSNNGVQSLNENTFIGLNNLQVLRLNYNNLGYNTKQLPPGCFQPLESLKKLSVLENNPPGKVLSTFIFPDKTVKDLKMLEILELDVNSDEERILGIGFSSLHNLSSLIFSGVCNLSLFNDTFKYTPHLTHLSIKHCNVMFIETGTFSILTKLEYVQLDFVCYVLVYKPYTLID</sequence>
<dbReference type="SMART" id="SM00369">
    <property type="entry name" value="LRR_TYP"/>
    <property type="match status" value="6"/>
</dbReference>
<keyword evidence="2" id="KW-0677">Repeat</keyword>
<comment type="caution">
    <text evidence="3">The sequence shown here is derived from an EMBL/GenBank/DDBJ whole genome shotgun (WGS) entry which is preliminary data.</text>
</comment>
<proteinExistence type="predicted"/>
<evidence type="ECO:0000313" key="3">
    <source>
        <dbReference type="EMBL" id="VDI69695.1"/>
    </source>
</evidence>
<dbReference type="InterPro" id="IPR001611">
    <property type="entry name" value="Leu-rich_rpt"/>
</dbReference>
<keyword evidence="1" id="KW-0433">Leucine-rich repeat</keyword>